<name>A0A673L9N3_9TELE</name>
<organism evidence="2 3">
    <name type="scientific">Sinocyclocheilus rhinocerous</name>
    <dbReference type="NCBI Taxonomy" id="307959"/>
    <lineage>
        <taxon>Eukaryota</taxon>
        <taxon>Metazoa</taxon>
        <taxon>Chordata</taxon>
        <taxon>Craniata</taxon>
        <taxon>Vertebrata</taxon>
        <taxon>Euteleostomi</taxon>
        <taxon>Actinopterygii</taxon>
        <taxon>Neopterygii</taxon>
        <taxon>Teleostei</taxon>
        <taxon>Ostariophysi</taxon>
        <taxon>Cypriniformes</taxon>
        <taxon>Cyprinidae</taxon>
        <taxon>Cyprininae</taxon>
        <taxon>Sinocyclocheilus</taxon>
    </lineage>
</organism>
<feature type="region of interest" description="Disordered" evidence="1">
    <location>
        <begin position="377"/>
        <end position="405"/>
    </location>
</feature>
<feature type="compositionally biased region" description="Polar residues" evidence="1">
    <location>
        <begin position="140"/>
        <end position="163"/>
    </location>
</feature>
<protein>
    <submittedName>
        <fullName evidence="2">Transcriptional regulator DEF1-like</fullName>
    </submittedName>
</protein>
<feature type="compositionally biased region" description="Low complexity" evidence="1">
    <location>
        <begin position="164"/>
        <end position="183"/>
    </location>
</feature>
<evidence type="ECO:0000256" key="1">
    <source>
        <dbReference type="SAM" id="MobiDB-lite"/>
    </source>
</evidence>
<feature type="compositionally biased region" description="Low complexity" evidence="1">
    <location>
        <begin position="243"/>
        <end position="320"/>
    </location>
</feature>
<gene>
    <name evidence="2" type="primary">LOC107737209</name>
</gene>
<reference evidence="2" key="2">
    <citation type="submission" date="2025-09" db="UniProtKB">
        <authorList>
            <consortium name="Ensembl"/>
        </authorList>
    </citation>
    <scope>IDENTIFICATION</scope>
</reference>
<feature type="compositionally biased region" description="Polar residues" evidence="1">
    <location>
        <begin position="330"/>
        <end position="342"/>
    </location>
</feature>
<proteinExistence type="predicted"/>
<dbReference type="Ensembl" id="ENSSRHT00000075803.1">
    <property type="protein sequence ID" value="ENSSRHP00000073790.1"/>
    <property type="gene ID" value="ENSSRHG00000036681.1"/>
</dbReference>
<dbReference type="Proteomes" id="UP000472270">
    <property type="component" value="Unassembled WGS sequence"/>
</dbReference>
<sequence length="499" mass="53478">SMFCNPGLSTCPFDLYFSPPFSLVDGFVRSGGYPGSYEAGPPLQDVVKPQNSSWYGQGAVSDSIEPLRSKNIPYSAAVRGVYGSVSYSPQTVSIGSGPVTSLHMFGSDSNARNQLQSSLISLAGSGRLVSGSVATALGTSVNSESVPQPAQLSSQNLVQTSRESVVSSSQQPMQTSSQSSAQQPFIKPQKGRLAHVGSEFFSGTRPVQTSSSAIIFKPVQRQNLSSLPGYQLVQGSHGSHYESSVQASSVQPAQAGYQPMAQPSIQQSYQASSQSSEQAISQFVDQSSGQQSAQASYQSVPQPSGLQSAQASYQSMQQPSGQKPGLTRYQPVSQPSGLQSAQIRYQSAQTRYQFVPRPGGQNPGQIQYQHISKPSGLQSAQASYQSMQQPSGQKPGLTRYQPVSQPSGLQSAQASYQSCCSLTVRIPHHCAPRLLKRSACHQASLQCITSSWRFASSRCEITPLFHQGTCKHVWGGHMVCHCKNDQLTLWTLQFIALAT</sequence>
<feature type="region of interest" description="Disordered" evidence="1">
    <location>
        <begin position="243"/>
        <end position="342"/>
    </location>
</feature>
<accession>A0A673L9N3</accession>
<evidence type="ECO:0000313" key="3">
    <source>
        <dbReference type="Proteomes" id="UP000472270"/>
    </source>
</evidence>
<reference evidence="2" key="1">
    <citation type="submission" date="2025-08" db="UniProtKB">
        <authorList>
            <consortium name="Ensembl"/>
        </authorList>
    </citation>
    <scope>IDENTIFICATION</scope>
</reference>
<dbReference type="AlphaFoldDB" id="A0A673L9N3"/>
<feature type="region of interest" description="Disordered" evidence="1">
    <location>
        <begin position="140"/>
        <end position="189"/>
    </location>
</feature>
<feature type="compositionally biased region" description="Low complexity" evidence="1">
    <location>
        <begin position="378"/>
        <end position="391"/>
    </location>
</feature>
<evidence type="ECO:0000313" key="2">
    <source>
        <dbReference type="Ensembl" id="ENSSRHP00000073790.1"/>
    </source>
</evidence>
<keyword evidence="3" id="KW-1185">Reference proteome</keyword>